<comment type="function">
    <text evidence="8">Uptake of L-lactate across the membrane. Can also transport D-lactate and glycolate.</text>
</comment>
<dbReference type="InterPro" id="IPR003804">
    <property type="entry name" value="Lactate_perm"/>
</dbReference>
<feature type="transmembrane region" description="Helical" evidence="8">
    <location>
        <begin position="12"/>
        <end position="31"/>
    </location>
</feature>
<gene>
    <name evidence="9" type="ORF">O6B32_08630</name>
</gene>
<comment type="similarity">
    <text evidence="2 8">Belongs to the lactate permease family.</text>
</comment>
<feature type="transmembrane region" description="Helical" evidence="8">
    <location>
        <begin position="221"/>
        <end position="242"/>
    </location>
</feature>
<feature type="transmembrane region" description="Helical" evidence="8">
    <location>
        <begin position="37"/>
        <end position="55"/>
    </location>
</feature>
<dbReference type="PANTHER" id="PTHR30003">
    <property type="entry name" value="L-LACTATE PERMEASE"/>
    <property type="match status" value="1"/>
</dbReference>
<keyword evidence="4 8" id="KW-1003">Cell membrane</keyword>
<feature type="transmembrane region" description="Helical" evidence="8">
    <location>
        <begin position="117"/>
        <end position="144"/>
    </location>
</feature>
<dbReference type="Pfam" id="PF02652">
    <property type="entry name" value="Lactate_perm"/>
    <property type="match status" value="1"/>
</dbReference>
<evidence type="ECO:0000256" key="5">
    <source>
        <dbReference type="ARBA" id="ARBA00022692"/>
    </source>
</evidence>
<evidence type="ECO:0000256" key="3">
    <source>
        <dbReference type="ARBA" id="ARBA00022448"/>
    </source>
</evidence>
<feature type="transmembrane region" description="Helical" evidence="8">
    <location>
        <begin position="62"/>
        <end position="88"/>
    </location>
</feature>
<evidence type="ECO:0000256" key="1">
    <source>
        <dbReference type="ARBA" id="ARBA00004651"/>
    </source>
</evidence>
<keyword evidence="5 8" id="KW-0812">Transmembrane</keyword>
<feature type="transmembrane region" description="Helical" evidence="8">
    <location>
        <begin position="427"/>
        <end position="452"/>
    </location>
</feature>
<keyword evidence="7 8" id="KW-0472">Membrane</keyword>
<name>A0A9Q4KQ06_9BACT</name>
<evidence type="ECO:0000256" key="7">
    <source>
        <dbReference type="ARBA" id="ARBA00023136"/>
    </source>
</evidence>
<feature type="transmembrane region" description="Helical" evidence="8">
    <location>
        <begin position="348"/>
        <end position="370"/>
    </location>
</feature>
<dbReference type="GO" id="GO:0015295">
    <property type="term" value="F:solute:proton symporter activity"/>
    <property type="evidence" value="ECO:0007669"/>
    <property type="project" value="TreeGrafter"/>
</dbReference>
<dbReference type="GO" id="GO:0015129">
    <property type="term" value="F:lactate transmembrane transporter activity"/>
    <property type="evidence" value="ECO:0007669"/>
    <property type="project" value="UniProtKB-UniRule"/>
</dbReference>
<feature type="transmembrane region" description="Helical" evidence="8">
    <location>
        <begin position="248"/>
        <end position="266"/>
    </location>
</feature>
<feature type="transmembrane region" description="Helical" evidence="8">
    <location>
        <begin position="514"/>
        <end position="535"/>
    </location>
</feature>
<reference evidence="9" key="1">
    <citation type="submission" date="2022-12" db="EMBL/GenBank/DDBJ databases">
        <title>Species Delineation and Comparative Genomics within the Campylobacter ureolyticus Complex.</title>
        <authorList>
            <person name="Maki J."/>
            <person name="Howard M."/>
            <person name="Connelly S."/>
            <person name="Hardy D.J."/>
            <person name="Cameron A."/>
        </authorList>
    </citation>
    <scope>NUCLEOTIDE SEQUENCE</scope>
    <source>
        <strain evidence="9">URMC_787</strain>
    </source>
</reference>
<comment type="caution">
    <text evidence="9">The sequence shown here is derived from an EMBL/GenBank/DDBJ whole genome shotgun (WGS) entry which is preliminary data.</text>
</comment>
<evidence type="ECO:0000256" key="6">
    <source>
        <dbReference type="ARBA" id="ARBA00022989"/>
    </source>
</evidence>
<dbReference type="PANTHER" id="PTHR30003:SF0">
    <property type="entry name" value="GLYCOLATE PERMEASE GLCA-RELATED"/>
    <property type="match status" value="1"/>
</dbReference>
<proteinExistence type="inferred from homology"/>
<evidence type="ECO:0000256" key="2">
    <source>
        <dbReference type="ARBA" id="ARBA00010100"/>
    </source>
</evidence>
<evidence type="ECO:0000256" key="8">
    <source>
        <dbReference type="RuleBase" id="RU365092"/>
    </source>
</evidence>
<accession>A0A9Q4KQ06</accession>
<dbReference type="Proteomes" id="UP001075225">
    <property type="component" value="Unassembled WGS sequence"/>
</dbReference>
<comment type="subcellular location">
    <subcellularLocation>
        <location evidence="1 8">Cell membrane</location>
        <topology evidence="1 8">Multi-pass membrane protein</topology>
    </subcellularLocation>
</comment>
<protein>
    <recommendedName>
        <fullName evidence="8">L-lactate permease</fullName>
    </recommendedName>
</protein>
<organism evidence="9 10">
    <name type="scientific">Campylobacter ureolyticus</name>
    <dbReference type="NCBI Taxonomy" id="827"/>
    <lineage>
        <taxon>Bacteria</taxon>
        <taxon>Pseudomonadati</taxon>
        <taxon>Campylobacterota</taxon>
        <taxon>Epsilonproteobacteria</taxon>
        <taxon>Campylobacterales</taxon>
        <taxon>Campylobacteraceae</taxon>
        <taxon>Campylobacter</taxon>
    </lineage>
</organism>
<feature type="transmembrane region" description="Helical" evidence="8">
    <location>
        <begin position="195"/>
        <end position="214"/>
    </location>
</feature>
<dbReference type="AlphaFoldDB" id="A0A9Q4KQ06"/>
<keyword evidence="6 8" id="KW-1133">Transmembrane helix</keyword>
<keyword evidence="3 8" id="KW-0813">Transport</keyword>
<evidence type="ECO:0000256" key="4">
    <source>
        <dbReference type="ARBA" id="ARBA00022475"/>
    </source>
</evidence>
<evidence type="ECO:0000313" key="9">
    <source>
        <dbReference type="EMBL" id="MCZ6160543.1"/>
    </source>
</evidence>
<dbReference type="RefSeq" id="WP_269485126.1">
    <property type="nucleotide sequence ID" value="NZ_JAPXGO010000009.1"/>
</dbReference>
<sequence length="541" mass="58512">MIQIYNPLSNIWLSAFVASLPIFVFLTSLLVLKLKGIFAAFLTVLVSSIIALTVYKMPFIMVLMSFVQGFLTALWPIGWIIIAAIFLYKLSIKSGYFEILKKSIVAITPDYRIQVVLITYCFGSFLEGAIGFGGPVAITTALIVGIGIKPISAAGLALIANIASGGFGAVGITITSLAASSGIDSGILAAMTSRMIPPTTILIPFLLVFIMDGFNGIKDTFLVTSVIGITYFLGQFFASNFLGAELPSIISAFVSIICTTLFLKIYKIKNIKTIDKEETKEEIKLNFKDVFKAWMPFLLLILFIIIWLSPYFKNFFNFTTIKFSLPFIHNNIIQVTPIVLKDTPIPTIYSWDIITTTGTAIFTAAIISVFMLKIKTKIAIKTFTETLKETFIPVITIAFIVAYAMIAKNSAQAATIGLSLAQTGNAFTFFSPVIGWLGVFLTGSVTSSNLLFGTLQQVTATQLGITDVVFLGANTVGGTIGKSISPQSVAVACAAVGIVGKESEVFKYTLKISIALIILVSIISWLTVNVFSFIIPPLVGN</sequence>
<feature type="transmembrane region" description="Helical" evidence="8">
    <location>
        <begin position="156"/>
        <end position="183"/>
    </location>
</feature>
<dbReference type="EMBL" id="JAPXGO010000009">
    <property type="protein sequence ID" value="MCZ6160543.1"/>
    <property type="molecule type" value="Genomic_DNA"/>
</dbReference>
<dbReference type="NCBIfam" id="TIGR00795">
    <property type="entry name" value="lctP"/>
    <property type="match status" value="1"/>
</dbReference>
<dbReference type="GO" id="GO:0005886">
    <property type="term" value="C:plasma membrane"/>
    <property type="evidence" value="ECO:0007669"/>
    <property type="project" value="UniProtKB-SubCell"/>
</dbReference>
<feature type="transmembrane region" description="Helical" evidence="8">
    <location>
        <begin position="293"/>
        <end position="312"/>
    </location>
</feature>
<evidence type="ECO:0000313" key="10">
    <source>
        <dbReference type="Proteomes" id="UP001075225"/>
    </source>
</evidence>
<feature type="transmembrane region" description="Helical" evidence="8">
    <location>
        <begin position="390"/>
        <end position="407"/>
    </location>
</feature>